<sequence length="158" mass="18340">MRRYICKWEKTLKSVSAGSISFKREVQNTLVRVSVYALRNLRSKPRNGKCSWWKRSQCEWTITSFRLCSPAVPPVVSIDKVPPLNPEGNCANRPSDLMPLAKWEEEESRLYIILSNATKSYFQYSYVTRNTRRHMLICFISDDEQNCNGAAESVLFIH</sequence>
<comment type="caution">
    <text evidence="1">The sequence shown here is derived from an EMBL/GenBank/DDBJ whole genome shotgun (WGS) entry which is preliminary data.</text>
</comment>
<keyword evidence="2" id="KW-1185">Reference proteome</keyword>
<gene>
    <name evidence="1" type="ORF">AVEN_160794_1</name>
</gene>
<evidence type="ECO:0000313" key="2">
    <source>
        <dbReference type="Proteomes" id="UP000499080"/>
    </source>
</evidence>
<dbReference type="Proteomes" id="UP000499080">
    <property type="component" value="Unassembled WGS sequence"/>
</dbReference>
<dbReference type="EMBL" id="BGPR01013634">
    <property type="protein sequence ID" value="GBN61505.1"/>
    <property type="molecule type" value="Genomic_DNA"/>
</dbReference>
<name>A0A4Y2QBC8_ARAVE</name>
<organism evidence="1 2">
    <name type="scientific">Araneus ventricosus</name>
    <name type="common">Orbweaver spider</name>
    <name type="synonym">Epeira ventricosa</name>
    <dbReference type="NCBI Taxonomy" id="182803"/>
    <lineage>
        <taxon>Eukaryota</taxon>
        <taxon>Metazoa</taxon>
        <taxon>Ecdysozoa</taxon>
        <taxon>Arthropoda</taxon>
        <taxon>Chelicerata</taxon>
        <taxon>Arachnida</taxon>
        <taxon>Araneae</taxon>
        <taxon>Araneomorphae</taxon>
        <taxon>Entelegynae</taxon>
        <taxon>Araneoidea</taxon>
        <taxon>Araneidae</taxon>
        <taxon>Araneus</taxon>
    </lineage>
</organism>
<accession>A0A4Y2QBC8</accession>
<evidence type="ECO:0000313" key="1">
    <source>
        <dbReference type="EMBL" id="GBN61505.1"/>
    </source>
</evidence>
<proteinExistence type="predicted"/>
<reference evidence="1 2" key="1">
    <citation type="journal article" date="2019" name="Sci. Rep.">
        <title>Orb-weaving spider Araneus ventricosus genome elucidates the spidroin gene catalogue.</title>
        <authorList>
            <person name="Kono N."/>
            <person name="Nakamura H."/>
            <person name="Ohtoshi R."/>
            <person name="Moran D.A.P."/>
            <person name="Shinohara A."/>
            <person name="Yoshida Y."/>
            <person name="Fujiwara M."/>
            <person name="Mori M."/>
            <person name="Tomita M."/>
            <person name="Arakawa K."/>
        </authorList>
    </citation>
    <scope>NUCLEOTIDE SEQUENCE [LARGE SCALE GENOMIC DNA]</scope>
</reference>
<dbReference type="AlphaFoldDB" id="A0A4Y2QBC8"/>
<protein>
    <submittedName>
        <fullName evidence="1">Uncharacterized protein</fullName>
    </submittedName>
</protein>